<keyword evidence="2" id="KW-1185">Reference proteome</keyword>
<sequence>MRAFLEPYPLSSTRSSFAPPFADYVEDVVLPADTLVRVPIPAGARFALFSFDGSFRAKPGVAATTFALPTATTGDGSGSELEPAARRIPPFLADGTTAPTHLCLRAPAACKGSLAFYR</sequence>
<dbReference type="RefSeq" id="WP_171216755.1">
    <property type="nucleotide sequence ID" value="NZ_JABEPP010000001.1"/>
</dbReference>
<protein>
    <submittedName>
        <fullName evidence="1">Uncharacterized protein</fullName>
    </submittedName>
</protein>
<organism evidence="1 2">
    <name type="scientific">Enterovirga aerilata</name>
    <dbReference type="NCBI Taxonomy" id="2730920"/>
    <lineage>
        <taxon>Bacteria</taxon>
        <taxon>Pseudomonadati</taxon>
        <taxon>Pseudomonadota</taxon>
        <taxon>Alphaproteobacteria</taxon>
        <taxon>Hyphomicrobiales</taxon>
        <taxon>Methylobacteriaceae</taxon>
        <taxon>Enterovirga</taxon>
    </lineage>
</organism>
<evidence type="ECO:0000313" key="1">
    <source>
        <dbReference type="EMBL" id="NNM71279.1"/>
    </source>
</evidence>
<name>A0A849I4H6_9HYPH</name>
<gene>
    <name evidence="1" type="ORF">HJG44_02575</name>
</gene>
<accession>A0A849I4H6</accession>
<proteinExistence type="predicted"/>
<reference evidence="1 2" key="1">
    <citation type="submission" date="2020-04" db="EMBL/GenBank/DDBJ databases">
        <title>Enterovirga sp. isolate from soil.</title>
        <authorList>
            <person name="Chea S."/>
            <person name="Kim D.-U."/>
        </authorList>
    </citation>
    <scope>NUCLEOTIDE SEQUENCE [LARGE SCALE GENOMIC DNA]</scope>
    <source>
        <strain evidence="1 2">DB1703</strain>
    </source>
</reference>
<dbReference type="Proteomes" id="UP000564885">
    <property type="component" value="Unassembled WGS sequence"/>
</dbReference>
<dbReference type="AlphaFoldDB" id="A0A849I4H6"/>
<comment type="caution">
    <text evidence="1">The sequence shown here is derived from an EMBL/GenBank/DDBJ whole genome shotgun (WGS) entry which is preliminary data.</text>
</comment>
<evidence type="ECO:0000313" key="2">
    <source>
        <dbReference type="Proteomes" id="UP000564885"/>
    </source>
</evidence>
<dbReference type="EMBL" id="JABEPP010000001">
    <property type="protein sequence ID" value="NNM71279.1"/>
    <property type="molecule type" value="Genomic_DNA"/>
</dbReference>